<proteinExistence type="predicted"/>
<dbReference type="KEGG" id="scoe:CP976_07085"/>
<organism evidence="1 2">
    <name type="scientific">Streptomyces coeruleorubidus</name>
    <dbReference type="NCBI Taxonomy" id="116188"/>
    <lineage>
        <taxon>Bacteria</taxon>
        <taxon>Bacillati</taxon>
        <taxon>Actinomycetota</taxon>
        <taxon>Actinomycetes</taxon>
        <taxon>Kitasatosporales</taxon>
        <taxon>Streptomycetaceae</taxon>
        <taxon>Streptomyces</taxon>
    </lineage>
</organism>
<dbReference type="EMBL" id="CP023694">
    <property type="protein sequence ID" value="QEV23931.1"/>
    <property type="molecule type" value="Genomic_DNA"/>
</dbReference>
<dbReference type="Proteomes" id="UP000326598">
    <property type="component" value="Chromosome"/>
</dbReference>
<sequence length="75" mass="8255">MLNDEPNEMTADQQIRAAAATAAATMYGHFVGLTATDKDDLYQRQPLTMGEDALRIAQLFQQYIRTGSYAGDQLA</sequence>
<protein>
    <submittedName>
        <fullName evidence="1">Uncharacterized protein</fullName>
    </submittedName>
</protein>
<gene>
    <name evidence="1" type="ORF">CP976_07085</name>
</gene>
<dbReference type="AlphaFoldDB" id="A0A5J6HZT1"/>
<reference evidence="1 2" key="1">
    <citation type="submission" date="2017-09" db="EMBL/GenBank/DDBJ databases">
        <authorList>
            <person name="Lee N."/>
            <person name="Cho B.-K."/>
        </authorList>
    </citation>
    <scope>NUCLEOTIDE SEQUENCE [LARGE SCALE GENOMIC DNA]</scope>
    <source>
        <strain evidence="1 2">ATCC 13740</strain>
    </source>
</reference>
<dbReference type="GeneID" id="91415850"/>
<evidence type="ECO:0000313" key="1">
    <source>
        <dbReference type="EMBL" id="QEV23931.1"/>
    </source>
</evidence>
<name>A0A5J6HZT1_STRC4</name>
<accession>A0A5J6HZT1</accession>
<dbReference type="RefSeq" id="WP_150479552.1">
    <property type="nucleotide sequence ID" value="NZ_BMTB01000010.1"/>
</dbReference>
<evidence type="ECO:0000313" key="2">
    <source>
        <dbReference type="Proteomes" id="UP000326598"/>
    </source>
</evidence>